<dbReference type="Pfam" id="PF02545">
    <property type="entry name" value="Maf"/>
    <property type="match status" value="1"/>
</dbReference>
<gene>
    <name evidence="4" type="ORF">Vbra_18215</name>
</gene>
<reference evidence="4 5" key="1">
    <citation type="submission" date="2014-11" db="EMBL/GenBank/DDBJ databases">
        <authorList>
            <person name="Zhu J."/>
            <person name="Qi W."/>
            <person name="Song R."/>
        </authorList>
    </citation>
    <scope>NUCLEOTIDE SEQUENCE [LARGE SCALE GENOMIC DNA]</scope>
</reference>
<dbReference type="InterPro" id="IPR003697">
    <property type="entry name" value="Maf-like"/>
</dbReference>
<protein>
    <recommendedName>
        <fullName evidence="6">Septum formation protein Maf</fullName>
    </recommendedName>
</protein>
<dbReference type="AlphaFoldDB" id="A0A0G4GLH8"/>
<dbReference type="PANTHER" id="PTHR43213">
    <property type="entry name" value="BIFUNCTIONAL DTTP/UTP PYROPHOSPHATASE/METHYLTRANSFERASE PROTEIN-RELATED"/>
    <property type="match status" value="1"/>
</dbReference>
<dbReference type="OrthoDB" id="439251at2759"/>
<dbReference type="FunCoup" id="A0A0G4GLH8">
    <property type="interactions" value="3"/>
</dbReference>
<dbReference type="OMA" id="VIGCDSV"/>
<accession>A0A0G4GLH8</accession>
<dbReference type="Gene3D" id="3.90.950.10">
    <property type="match status" value="1"/>
</dbReference>
<dbReference type="STRING" id="1169540.A0A0G4GLH8"/>
<dbReference type="SUPFAM" id="SSF52972">
    <property type="entry name" value="ITPase-like"/>
    <property type="match status" value="1"/>
</dbReference>
<dbReference type="Proteomes" id="UP000041254">
    <property type="component" value="Unassembled WGS sequence"/>
</dbReference>
<evidence type="ECO:0000313" key="4">
    <source>
        <dbReference type="EMBL" id="CEM30933.1"/>
    </source>
</evidence>
<dbReference type="EMBL" id="CDMY01000708">
    <property type="protein sequence ID" value="CEM30933.1"/>
    <property type="molecule type" value="Genomic_DNA"/>
</dbReference>
<dbReference type="VEuPathDB" id="CryptoDB:Vbra_18215"/>
<dbReference type="PhylomeDB" id="A0A0G4GLH8"/>
<dbReference type="PROSITE" id="PS51257">
    <property type="entry name" value="PROKAR_LIPOPROTEIN"/>
    <property type="match status" value="1"/>
</dbReference>
<keyword evidence="5" id="KW-1185">Reference proteome</keyword>
<dbReference type="InParanoid" id="A0A0G4GLH8"/>
<feature type="chain" id="PRO_5005190658" description="Septum formation protein Maf" evidence="3">
    <location>
        <begin position="31"/>
        <end position="295"/>
    </location>
</feature>
<keyword evidence="3" id="KW-0732">Signal</keyword>
<dbReference type="HAMAP" id="MF_00528">
    <property type="entry name" value="Maf"/>
    <property type="match status" value="1"/>
</dbReference>
<keyword evidence="2" id="KW-0378">Hydrolase</keyword>
<feature type="signal peptide" evidence="3">
    <location>
        <begin position="1"/>
        <end position="30"/>
    </location>
</feature>
<dbReference type="NCBIfam" id="TIGR00172">
    <property type="entry name" value="maf"/>
    <property type="match status" value="1"/>
</dbReference>
<comment type="cofactor">
    <cofactor evidence="1">
        <name>a divalent metal cation</name>
        <dbReference type="ChEBI" id="CHEBI:60240"/>
    </cofactor>
</comment>
<dbReference type="InterPro" id="IPR029001">
    <property type="entry name" value="ITPase-like_fam"/>
</dbReference>
<evidence type="ECO:0000313" key="5">
    <source>
        <dbReference type="Proteomes" id="UP000041254"/>
    </source>
</evidence>
<name>A0A0G4GLH8_VITBC</name>
<sequence>MRFGHGASVSPSAALLNLLALSCLALRCEAFSSSSSTLRLSLRRRQFFSASTMDKTNGESRSSSLSATSTSILGSCFYPSAGDCLRVILASKSPRRKEICGLMGLDVTVYPSTFAEDLDHGAFSSPQSYAAANAAHKAAEVARGALGAGGDDESSTCPPAADVVIGADTIVDLDGVILEKPANHDDAVSMLSRMSGRCHAVHTGVAIFTRRAGPAEPVAHFVESTKVKFAPLSRSEIDSYVASGEPMDKAGGYGIQGLGGMFVESIEGCYFNVMGLPMHHLSKVLAQLDANRQIV</sequence>
<evidence type="ECO:0000256" key="2">
    <source>
        <dbReference type="ARBA" id="ARBA00022801"/>
    </source>
</evidence>
<organism evidence="4 5">
    <name type="scientific">Vitrella brassicaformis (strain CCMP3155)</name>
    <dbReference type="NCBI Taxonomy" id="1169540"/>
    <lineage>
        <taxon>Eukaryota</taxon>
        <taxon>Sar</taxon>
        <taxon>Alveolata</taxon>
        <taxon>Colpodellida</taxon>
        <taxon>Vitrellaceae</taxon>
        <taxon>Vitrella</taxon>
    </lineage>
</organism>
<proteinExistence type="inferred from homology"/>
<evidence type="ECO:0000256" key="1">
    <source>
        <dbReference type="ARBA" id="ARBA00001968"/>
    </source>
</evidence>
<dbReference type="PANTHER" id="PTHR43213:SF5">
    <property type="entry name" value="BIFUNCTIONAL DTTP_UTP PYROPHOSPHATASE_METHYLTRANSFERASE PROTEIN-RELATED"/>
    <property type="match status" value="1"/>
</dbReference>
<evidence type="ECO:0008006" key="6">
    <source>
        <dbReference type="Google" id="ProtNLM"/>
    </source>
</evidence>
<dbReference type="GO" id="GO:0047429">
    <property type="term" value="F:nucleoside triphosphate diphosphatase activity"/>
    <property type="evidence" value="ECO:0007669"/>
    <property type="project" value="InterPro"/>
</dbReference>
<dbReference type="CDD" id="cd00555">
    <property type="entry name" value="Maf"/>
    <property type="match status" value="1"/>
</dbReference>
<evidence type="ECO:0000256" key="3">
    <source>
        <dbReference type="SAM" id="SignalP"/>
    </source>
</evidence>